<dbReference type="PROSITE" id="PS00756">
    <property type="entry name" value="SECY_2"/>
    <property type="match status" value="1"/>
</dbReference>
<evidence type="ECO:0000256" key="2">
    <source>
        <dbReference type="ARBA" id="ARBA00005751"/>
    </source>
</evidence>
<evidence type="ECO:0000256" key="12">
    <source>
        <dbReference type="RuleBase" id="RU003484"/>
    </source>
</evidence>
<keyword evidence="7 10" id="KW-0811">Translocation</keyword>
<dbReference type="FunFam" id="1.10.3370.10:FF:000001">
    <property type="entry name" value="Preprotein translocase subunit SecY"/>
    <property type="match status" value="1"/>
</dbReference>
<dbReference type="Proteomes" id="UP000593591">
    <property type="component" value="Chromosome"/>
</dbReference>
<evidence type="ECO:0000256" key="1">
    <source>
        <dbReference type="ARBA" id="ARBA00004141"/>
    </source>
</evidence>
<comment type="similarity">
    <text evidence="2 10 13">Belongs to the SecY/SEC61-alpha family.</text>
</comment>
<comment type="subcellular location">
    <subcellularLocation>
        <location evidence="10">Cell membrane</location>
        <topology evidence="10">Multi-pass membrane protein</topology>
    </subcellularLocation>
    <subcellularLocation>
        <location evidence="1 12">Membrane</location>
        <topology evidence="1 12">Multi-pass membrane protein</topology>
    </subcellularLocation>
</comment>
<dbReference type="PROSITE" id="PS00755">
    <property type="entry name" value="SECY_1"/>
    <property type="match status" value="1"/>
</dbReference>
<evidence type="ECO:0000313" key="14">
    <source>
        <dbReference type="EMBL" id="QOS39584.1"/>
    </source>
</evidence>
<feature type="transmembrane region" description="Helical" evidence="10">
    <location>
        <begin position="274"/>
        <end position="294"/>
    </location>
</feature>
<feature type="transmembrane region" description="Helical" evidence="10">
    <location>
        <begin position="146"/>
        <end position="165"/>
    </location>
</feature>
<proteinExistence type="inferred from homology"/>
<comment type="subunit">
    <text evidence="10">Component of the Sec protein translocase complex. Heterotrimer consisting of SecY, SecE and SecG subunits. The heterotrimers can form oligomers, although 1 heterotrimer is thought to be able to translocate proteins. Interacts with the ribosome. Interacts with SecDF, and other proteins may be involved. Interacts with SecA.</text>
</comment>
<evidence type="ECO:0000313" key="15">
    <source>
        <dbReference type="Proteomes" id="UP000593591"/>
    </source>
</evidence>
<evidence type="ECO:0000256" key="11">
    <source>
        <dbReference type="RuleBase" id="RU000537"/>
    </source>
</evidence>
<evidence type="ECO:0000256" key="9">
    <source>
        <dbReference type="ARBA" id="ARBA00039733"/>
    </source>
</evidence>
<keyword evidence="6 10" id="KW-1133">Transmembrane helix</keyword>
<dbReference type="InterPro" id="IPR023201">
    <property type="entry name" value="SecY_dom_sf"/>
</dbReference>
<feature type="transmembrane region" description="Helical" evidence="10">
    <location>
        <begin position="177"/>
        <end position="197"/>
    </location>
</feature>
<dbReference type="EMBL" id="CP031517">
    <property type="protein sequence ID" value="QOS39584.1"/>
    <property type="molecule type" value="Genomic_DNA"/>
</dbReference>
<keyword evidence="8 10" id="KW-0472">Membrane</keyword>
<dbReference type="PANTHER" id="PTHR10906">
    <property type="entry name" value="SECY/SEC61-ALPHA FAMILY MEMBER"/>
    <property type="match status" value="1"/>
</dbReference>
<dbReference type="PIRSF" id="PIRSF004557">
    <property type="entry name" value="SecY"/>
    <property type="match status" value="1"/>
</dbReference>
<dbReference type="Pfam" id="PF00344">
    <property type="entry name" value="SecY"/>
    <property type="match status" value="1"/>
</dbReference>
<dbReference type="GO" id="GO:0043952">
    <property type="term" value="P:protein transport by the Sec complex"/>
    <property type="evidence" value="ECO:0007669"/>
    <property type="project" value="UniProtKB-UniRule"/>
</dbReference>
<keyword evidence="10" id="KW-1003">Cell membrane</keyword>
<dbReference type="PRINTS" id="PR00303">
    <property type="entry name" value="SECYTRNLCASE"/>
</dbReference>
<comment type="caution">
    <text evidence="10">Lacks conserved residue(s) required for the propagation of feature annotation.</text>
</comment>
<dbReference type="KEGG" id="trc:DYE49_03565"/>
<dbReference type="GO" id="GO:0006605">
    <property type="term" value="P:protein targeting"/>
    <property type="evidence" value="ECO:0007669"/>
    <property type="project" value="UniProtKB-UniRule"/>
</dbReference>
<feature type="transmembrane region" description="Helical" evidence="10">
    <location>
        <begin position="110"/>
        <end position="131"/>
    </location>
</feature>
<dbReference type="InterPro" id="IPR030659">
    <property type="entry name" value="SecY_CS"/>
</dbReference>
<name>A0A7M1XIX3_9SPIR</name>
<feature type="transmembrane region" description="Helical" evidence="10">
    <location>
        <begin position="66"/>
        <end position="90"/>
    </location>
</feature>
<feature type="transmembrane region" description="Helical" evidence="10">
    <location>
        <begin position="383"/>
        <end position="401"/>
    </location>
</feature>
<evidence type="ECO:0000256" key="6">
    <source>
        <dbReference type="ARBA" id="ARBA00022989"/>
    </source>
</evidence>
<dbReference type="Gene3D" id="1.10.3370.10">
    <property type="entry name" value="SecY subunit domain"/>
    <property type="match status" value="1"/>
</dbReference>
<comment type="function">
    <text evidence="10 11">The central subunit of the protein translocation channel SecYEG. Consists of two halves formed by TMs 1-5 and 6-10. These two domains form a lateral gate at the front which open onto the bilayer between TMs 2 and 7, and are clamped together by SecE at the back. The channel is closed by both a pore ring composed of hydrophobic SecY resides and a short helix (helix 2A) on the extracellular side of the membrane which forms a plug. The plug probably moves laterally to allow the channel to open. The ring and the pore may move independently.</text>
</comment>
<evidence type="ECO:0000256" key="7">
    <source>
        <dbReference type="ARBA" id="ARBA00023010"/>
    </source>
</evidence>
<accession>A0A7M1XIX3</accession>
<feature type="transmembrane region" description="Helical" evidence="10">
    <location>
        <begin position="324"/>
        <end position="343"/>
    </location>
</feature>
<evidence type="ECO:0000256" key="4">
    <source>
        <dbReference type="ARBA" id="ARBA00022692"/>
    </source>
</evidence>
<evidence type="ECO:0000256" key="10">
    <source>
        <dbReference type="HAMAP-Rule" id="MF_01465"/>
    </source>
</evidence>
<sequence>MKKVAAFFHNKDVLNRILFTLAIFLVFRIGSAITVPGVTVSQNIWDDTTSSFSLLNMMGGGALQNFSILALGVSPYITSQIIIQLLSMDVLPSLANMSKEGESGRKKLDVVTRVLSVALAAVQAYGIIVALKNSNGITLNDDSPWGYTKIIVFMVAGALILTWLGDQITDKGIGNGISVLIFEGIIASLPSQIANAFTSYLGDKIETGDASLILEGAVQITVYLLAMIAIVVFVTFIERSQRRLPVSHSNTSQSNELSSQQASFLPIKVNASSVMPVIFASSIMVAPSIIISLFSNGNPAPWALKIEEVFNYQAMTVMTDKVSFPWGTIIYAVLIIAFSYFYAQLEINPERIAENFQQSGTYITGIKPGVETERYISKVLNRITFIGSMALTVIALIPVILSLTGAVPSSLSLGGTGLIIVVGVALEINNQINGILAGQGFAESEM</sequence>
<gene>
    <name evidence="10 14" type="primary">secY</name>
    <name evidence="14" type="ORF">DYE49_03565</name>
</gene>
<feature type="transmembrane region" description="Helical" evidence="10">
    <location>
        <begin position="217"/>
        <end position="237"/>
    </location>
</feature>
<dbReference type="SUPFAM" id="SSF103491">
    <property type="entry name" value="Preprotein translocase SecY subunit"/>
    <property type="match status" value="1"/>
</dbReference>
<protein>
    <recommendedName>
        <fullName evidence="9 10">Protein translocase subunit SecY</fullName>
    </recommendedName>
</protein>
<organism evidence="14 15">
    <name type="scientific">Treponema rectale</name>
    <dbReference type="NCBI Taxonomy" id="744512"/>
    <lineage>
        <taxon>Bacteria</taxon>
        <taxon>Pseudomonadati</taxon>
        <taxon>Spirochaetota</taxon>
        <taxon>Spirochaetia</taxon>
        <taxon>Spirochaetales</taxon>
        <taxon>Treponemataceae</taxon>
        <taxon>Treponema</taxon>
    </lineage>
</organism>
<dbReference type="GO" id="GO:0065002">
    <property type="term" value="P:intracellular protein transmembrane transport"/>
    <property type="evidence" value="ECO:0007669"/>
    <property type="project" value="UniProtKB-UniRule"/>
</dbReference>
<evidence type="ECO:0000256" key="13">
    <source>
        <dbReference type="RuleBase" id="RU004349"/>
    </source>
</evidence>
<dbReference type="InterPro" id="IPR002208">
    <property type="entry name" value="SecY/SEC61-alpha"/>
</dbReference>
<keyword evidence="5 10" id="KW-0653">Protein transport</keyword>
<keyword evidence="3 10" id="KW-0813">Transport</keyword>
<dbReference type="AlphaFoldDB" id="A0A7M1XIX3"/>
<reference evidence="14 15" key="1">
    <citation type="submission" date="2018-08" db="EMBL/GenBank/DDBJ databases">
        <title>The first complete genome of Treponema rectale (CHPAT), a commensal spirochete of the bovine rectum.</title>
        <authorList>
            <person name="Staton G.J."/>
            <person name="Clegg S.R."/>
            <person name="Carter S.D."/>
            <person name="Radford A.D."/>
            <person name="Darby A."/>
            <person name="Hall N."/>
            <person name="Birtles R.J."/>
            <person name="Evans N.J."/>
        </authorList>
    </citation>
    <scope>NUCLEOTIDE SEQUENCE [LARGE SCALE GENOMIC DNA]</scope>
    <source>
        <strain evidence="14 15">CHPA</strain>
    </source>
</reference>
<evidence type="ECO:0000256" key="3">
    <source>
        <dbReference type="ARBA" id="ARBA00022448"/>
    </source>
</evidence>
<keyword evidence="4 10" id="KW-0812">Transmembrane</keyword>
<feature type="transmembrane region" description="Helical" evidence="10">
    <location>
        <begin position="407"/>
        <end position="426"/>
    </location>
</feature>
<dbReference type="HAMAP" id="MF_01465">
    <property type="entry name" value="SecY"/>
    <property type="match status" value="1"/>
</dbReference>
<evidence type="ECO:0000256" key="8">
    <source>
        <dbReference type="ARBA" id="ARBA00023136"/>
    </source>
</evidence>
<dbReference type="GO" id="GO:0005886">
    <property type="term" value="C:plasma membrane"/>
    <property type="evidence" value="ECO:0007669"/>
    <property type="project" value="UniProtKB-SubCell"/>
</dbReference>
<dbReference type="InterPro" id="IPR026593">
    <property type="entry name" value="SecY"/>
</dbReference>
<dbReference type="NCBIfam" id="TIGR00967">
    <property type="entry name" value="3a0501s007"/>
    <property type="match status" value="1"/>
</dbReference>
<evidence type="ECO:0000256" key="5">
    <source>
        <dbReference type="ARBA" id="ARBA00022927"/>
    </source>
</evidence>